<accession>W2TD38</accession>
<evidence type="ECO:0000313" key="1">
    <source>
        <dbReference type="EMBL" id="ETN79509.1"/>
    </source>
</evidence>
<dbReference type="AlphaFoldDB" id="W2TD38"/>
<reference evidence="2" key="1">
    <citation type="journal article" date="2014" name="Nat. Genet.">
        <title>Genome of the human hookworm Necator americanus.</title>
        <authorList>
            <person name="Tang Y.T."/>
            <person name="Gao X."/>
            <person name="Rosa B.A."/>
            <person name="Abubucker S."/>
            <person name="Hallsworth-Pepin K."/>
            <person name="Martin J."/>
            <person name="Tyagi R."/>
            <person name="Heizer E."/>
            <person name="Zhang X."/>
            <person name="Bhonagiri-Palsikar V."/>
            <person name="Minx P."/>
            <person name="Warren W.C."/>
            <person name="Wang Q."/>
            <person name="Zhan B."/>
            <person name="Hotez P.J."/>
            <person name="Sternberg P.W."/>
            <person name="Dougall A."/>
            <person name="Gaze S.T."/>
            <person name="Mulvenna J."/>
            <person name="Sotillo J."/>
            <person name="Ranganathan S."/>
            <person name="Rabelo E.M."/>
            <person name="Wilson R.K."/>
            <person name="Felgner P.L."/>
            <person name="Bethony J."/>
            <person name="Hawdon J.M."/>
            <person name="Gasser R.B."/>
            <person name="Loukas A."/>
            <person name="Mitreva M."/>
        </authorList>
    </citation>
    <scope>NUCLEOTIDE SEQUENCE [LARGE SCALE GENOMIC DNA]</scope>
</reference>
<name>W2TD38_NECAM</name>
<sequence>MEWFFEGTIGGNVDLIGAGTIVMTWLCVQLAQHVFNRTDVTGLRHGNRNPGVFLDENPRTWGFEGDTELTSDMYNASYPAWVVNPTLKGYDEKRLIKEALEFGAIFCCKVKLNSLISCV</sequence>
<protein>
    <submittedName>
        <fullName evidence="1">Uncharacterized protein</fullName>
    </submittedName>
</protein>
<dbReference type="Proteomes" id="UP000053676">
    <property type="component" value="Unassembled WGS sequence"/>
</dbReference>
<keyword evidence="2" id="KW-1185">Reference proteome</keyword>
<dbReference type="OrthoDB" id="10257284at2759"/>
<dbReference type="KEGG" id="nai:NECAME_02628"/>
<proteinExistence type="predicted"/>
<gene>
    <name evidence="1" type="ORF">NECAME_02628</name>
</gene>
<dbReference type="EMBL" id="KI659468">
    <property type="protein sequence ID" value="ETN79509.1"/>
    <property type="molecule type" value="Genomic_DNA"/>
</dbReference>
<evidence type="ECO:0000313" key="2">
    <source>
        <dbReference type="Proteomes" id="UP000053676"/>
    </source>
</evidence>
<organism evidence="1 2">
    <name type="scientific">Necator americanus</name>
    <name type="common">Human hookworm</name>
    <dbReference type="NCBI Taxonomy" id="51031"/>
    <lineage>
        <taxon>Eukaryota</taxon>
        <taxon>Metazoa</taxon>
        <taxon>Ecdysozoa</taxon>
        <taxon>Nematoda</taxon>
        <taxon>Chromadorea</taxon>
        <taxon>Rhabditida</taxon>
        <taxon>Rhabditina</taxon>
        <taxon>Rhabditomorpha</taxon>
        <taxon>Strongyloidea</taxon>
        <taxon>Ancylostomatidae</taxon>
        <taxon>Bunostominae</taxon>
        <taxon>Necator</taxon>
    </lineage>
</organism>